<dbReference type="EMBL" id="NQIK02000006">
    <property type="protein sequence ID" value="KAF7569913.1"/>
    <property type="molecule type" value="Genomic_DNA"/>
</dbReference>
<gene>
    <name evidence="9" type="ORF">PtrM4_123280</name>
</gene>
<accession>A0A5M9KQU7</accession>
<dbReference type="InterPro" id="IPR001138">
    <property type="entry name" value="Zn2Cys6_DnaBD"/>
</dbReference>
<comment type="caution">
    <text evidence="9">The sequence shown here is derived from an EMBL/GenBank/DDBJ whole genome shotgun (WGS) entry which is preliminary data.</text>
</comment>
<evidence type="ECO:0000256" key="1">
    <source>
        <dbReference type="ARBA" id="ARBA00004123"/>
    </source>
</evidence>
<dbReference type="SUPFAM" id="SSF57701">
    <property type="entry name" value="Zn2/Cys6 DNA-binding domain"/>
    <property type="match status" value="1"/>
</dbReference>
<dbReference type="GeneID" id="6343510"/>
<dbReference type="CDD" id="cd00067">
    <property type="entry name" value="GAL4"/>
    <property type="match status" value="1"/>
</dbReference>
<evidence type="ECO:0000256" key="6">
    <source>
        <dbReference type="ARBA" id="ARBA00023163"/>
    </source>
</evidence>
<comment type="subcellular location">
    <subcellularLocation>
        <location evidence="1">Nucleus</location>
    </subcellularLocation>
</comment>
<dbReference type="Pfam" id="PF00172">
    <property type="entry name" value="Zn_clus"/>
    <property type="match status" value="1"/>
</dbReference>
<feature type="compositionally biased region" description="Polar residues" evidence="8">
    <location>
        <begin position="91"/>
        <end position="100"/>
    </location>
</feature>
<dbReference type="PROSITE" id="PS00463">
    <property type="entry name" value="ZN2_CY6_FUNGAL_1"/>
    <property type="match status" value="1"/>
</dbReference>
<dbReference type="Proteomes" id="UP000245464">
    <property type="component" value="Chromosome 6"/>
</dbReference>
<keyword evidence="4" id="KW-0805">Transcription regulation</keyword>
<evidence type="ECO:0000256" key="8">
    <source>
        <dbReference type="SAM" id="MobiDB-lite"/>
    </source>
</evidence>
<dbReference type="PANTHER" id="PTHR31313">
    <property type="entry name" value="TY1 ENHANCER ACTIVATOR"/>
    <property type="match status" value="1"/>
</dbReference>
<dbReference type="GO" id="GO:0008270">
    <property type="term" value="F:zinc ion binding"/>
    <property type="evidence" value="ECO:0007669"/>
    <property type="project" value="InterPro"/>
</dbReference>
<evidence type="ECO:0000256" key="3">
    <source>
        <dbReference type="ARBA" id="ARBA00022833"/>
    </source>
</evidence>
<keyword evidence="7" id="KW-0539">Nucleus</keyword>
<organism evidence="9 10">
    <name type="scientific">Pyrenophora tritici-repentis</name>
    <dbReference type="NCBI Taxonomy" id="45151"/>
    <lineage>
        <taxon>Eukaryota</taxon>
        <taxon>Fungi</taxon>
        <taxon>Dikarya</taxon>
        <taxon>Ascomycota</taxon>
        <taxon>Pezizomycotina</taxon>
        <taxon>Dothideomycetes</taxon>
        <taxon>Pleosporomycetidae</taxon>
        <taxon>Pleosporales</taxon>
        <taxon>Pleosporineae</taxon>
        <taxon>Pleosporaceae</taxon>
        <taxon>Pyrenophora</taxon>
    </lineage>
</organism>
<keyword evidence="3" id="KW-0862">Zinc</keyword>
<dbReference type="PROSITE" id="PS50048">
    <property type="entry name" value="ZN2_CY6_FUNGAL_2"/>
    <property type="match status" value="1"/>
</dbReference>
<dbReference type="RefSeq" id="XP_001935593.2">
    <property type="nucleotide sequence ID" value="XM_001935558.2"/>
</dbReference>
<evidence type="ECO:0000313" key="10">
    <source>
        <dbReference type="Proteomes" id="UP000245464"/>
    </source>
</evidence>
<dbReference type="SMART" id="SM00066">
    <property type="entry name" value="GAL4"/>
    <property type="match status" value="1"/>
</dbReference>
<dbReference type="KEGG" id="ptrr:6343510"/>
<dbReference type="GO" id="GO:0000981">
    <property type="term" value="F:DNA-binding transcription factor activity, RNA polymerase II-specific"/>
    <property type="evidence" value="ECO:0007669"/>
    <property type="project" value="InterPro"/>
</dbReference>
<dbReference type="AlphaFoldDB" id="A0A5M9KQU7"/>
<feature type="region of interest" description="Disordered" evidence="8">
    <location>
        <begin position="76"/>
        <end position="106"/>
    </location>
</feature>
<reference evidence="9" key="1">
    <citation type="journal article" date="2018" name="BMC Genomics">
        <title>Comparative genomics of the wheat fungal pathogen Pyrenophora tritici-repentis reveals chromosomal variations and genome plasticity.</title>
        <authorList>
            <person name="Moolhuijzen P."/>
            <person name="See P.T."/>
            <person name="Hane J.K."/>
            <person name="Shi G."/>
            <person name="Liu Z."/>
            <person name="Oliver R.P."/>
            <person name="Moffat C.S."/>
        </authorList>
    </citation>
    <scope>NUCLEOTIDE SEQUENCE [LARGE SCALE GENOMIC DNA]</scope>
    <source>
        <strain evidence="9">M4</strain>
    </source>
</reference>
<evidence type="ECO:0000256" key="2">
    <source>
        <dbReference type="ARBA" id="ARBA00022723"/>
    </source>
</evidence>
<dbReference type="Gene3D" id="4.10.240.10">
    <property type="entry name" value="Zn(2)-C6 fungal-type DNA-binding domain"/>
    <property type="match status" value="1"/>
</dbReference>
<keyword evidence="6" id="KW-0804">Transcription</keyword>
<evidence type="ECO:0000256" key="4">
    <source>
        <dbReference type="ARBA" id="ARBA00023015"/>
    </source>
</evidence>
<dbReference type="InterPro" id="IPR036864">
    <property type="entry name" value="Zn2-C6_fun-type_DNA-bd_sf"/>
</dbReference>
<protein>
    <submittedName>
        <fullName evidence="9">Uncharacterized protein</fullName>
    </submittedName>
</protein>
<dbReference type="PANTHER" id="PTHR31313:SF81">
    <property type="entry name" value="TY1 ENHANCER ACTIVATOR"/>
    <property type="match status" value="1"/>
</dbReference>
<evidence type="ECO:0000256" key="5">
    <source>
        <dbReference type="ARBA" id="ARBA00023125"/>
    </source>
</evidence>
<dbReference type="GO" id="GO:0005634">
    <property type="term" value="C:nucleus"/>
    <property type="evidence" value="ECO:0007669"/>
    <property type="project" value="UniProtKB-SubCell"/>
</dbReference>
<keyword evidence="5" id="KW-0238">DNA-binding</keyword>
<evidence type="ECO:0000313" key="9">
    <source>
        <dbReference type="EMBL" id="KAF7569913.1"/>
    </source>
</evidence>
<keyword evidence="2" id="KW-0479">Metal-binding</keyword>
<proteinExistence type="predicted"/>
<sequence>MLDEEQSRVARACDECRRRKRKCDGSSPSCASCAIRGIICFYTTDKQPRKRKRNDEYTLRLEEQIQVLTAKLQALEEQRGADSSARGDASTARSPITNPSGELASNDWGDFEMHSAPAIGEISQLMWRMKLGTDGDVSFIGPSTNFHLSQNVEDNAEGPLIPPISAYIASAPDSNRDTYLYDSNLHLRLFSIFVEDLNKQYDFIDPSRLDEVISPYNPHNTSPLSLLQSAIFATASCFLEDAEAIDHSPQQSIKWVLEGSDWID</sequence>
<evidence type="ECO:0000256" key="7">
    <source>
        <dbReference type="ARBA" id="ARBA00023242"/>
    </source>
</evidence>
<name>A0A5M9KQU7_9PLEO</name>
<dbReference type="GO" id="GO:0003677">
    <property type="term" value="F:DNA binding"/>
    <property type="evidence" value="ECO:0007669"/>
    <property type="project" value="UniProtKB-KW"/>
</dbReference>
<dbReference type="InterPro" id="IPR051615">
    <property type="entry name" value="Transcr_Regulatory_Elem"/>
</dbReference>